<evidence type="ECO:0000313" key="4">
    <source>
        <dbReference type="EMBL" id="ROV90274.1"/>
    </source>
</evidence>
<evidence type="ECO:0000256" key="1">
    <source>
        <dbReference type="RuleBase" id="RU004560"/>
    </source>
</evidence>
<keyword evidence="1" id="KW-0342">GTP-binding</keyword>
<dbReference type="STRING" id="252740.A0A423VHB0"/>
<feature type="region of interest" description="Disordered" evidence="2">
    <location>
        <begin position="58"/>
        <end position="105"/>
    </location>
</feature>
<dbReference type="PANTHER" id="PTHR18884">
    <property type="entry name" value="SEPTIN"/>
    <property type="match status" value="1"/>
</dbReference>
<dbReference type="Pfam" id="PF20571">
    <property type="entry name" value="DUF6780"/>
    <property type="match status" value="1"/>
</dbReference>
<dbReference type="AlphaFoldDB" id="A0A423VHB0"/>
<comment type="similarity">
    <text evidence="1">Belongs to the TRAFAC class TrmE-Era-EngA-EngB-Septin-like GTPase superfamily. Septin GTPase family.</text>
</comment>
<dbReference type="Proteomes" id="UP000284375">
    <property type="component" value="Unassembled WGS sequence"/>
</dbReference>
<feature type="region of interest" description="Disordered" evidence="2">
    <location>
        <begin position="115"/>
        <end position="134"/>
    </location>
</feature>
<proteinExistence type="inferred from homology"/>
<dbReference type="Gene3D" id="3.40.50.300">
    <property type="entry name" value="P-loop containing nucleotide triphosphate hydrolases"/>
    <property type="match status" value="1"/>
</dbReference>
<dbReference type="GO" id="GO:0005525">
    <property type="term" value="F:GTP binding"/>
    <property type="evidence" value="ECO:0007669"/>
    <property type="project" value="UniProtKB-KW"/>
</dbReference>
<dbReference type="EMBL" id="LJZO01000051">
    <property type="protein sequence ID" value="ROV90274.1"/>
    <property type="molecule type" value="Genomic_DNA"/>
</dbReference>
<feature type="compositionally biased region" description="Polar residues" evidence="2">
    <location>
        <begin position="272"/>
        <end position="282"/>
    </location>
</feature>
<evidence type="ECO:0000313" key="5">
    <source>
        <dbReference type="Proteomes" id="UP000284375"/>
    </source>
</evidence>
<feature type="region of interest" description="Disordered" evidence="2">
    <location>
        <begin position="1"/>
        <end position="40"/>
    </location>
</feature>
<organism evidence="4 5">
    <name type="scientific">Cytospora chrysosperma</name>
    <name type="common">Cytospora canker fungus</name>
    <name type="synonym">Sphaeria chrysosperma</name>
    <dbReference type="NCBI Taxonomy" id="252740"/>
    <lineage>
        <taxon>Eukaryota</taxon>
        <taxon>Fungi</taxon>
        <taxon>Dikarya</taxon>
        <taxon>Ascomycota</taxon>
        <taxon>Pezizomycotina</taxon>
        <taxon>Sordariomycetes</taxon>
        <taxon>Sordariomycetidae</taxon>
        <taxon>Diaporthales</taxon>
        <taxon>Cytosporaceae</taxon>
        <taxon>Cytospora</taxon>
    </lineage>
</organism>
<keyword evidence="5" id="KW-1185">Reference proteome</keyword>
<dbReference type="SUPFAM" id="SSF52540">
    <property type="entry name" value="P-loop containing nucleoside triphosphate hydrolases"/>
    <property type="match status" value="2"/>
</dbReference>
<dbReference type="InterPro" id="IPR025662">
    <property type="entry name" value="Sigma_54_int_dom_ATP-bd_1"/>
</dbReference>
<evidence type="ECO:0000256" key="2">
    <source>
        <dbReference type="SAM" id="MobiDB-lite"/>
    </source>
</evidence>
<feature type="compositionally biased region" description="Pro residues" evidence="2">
    <location>
        <begin position="1"/>
        <end position="13"/>
    </location>
</feature>
<dbReference type="OrthoDB" id="4150765at2759"/>
<feature type="region of interest" description="Disordered" evidence="2">
    <location>
        <begin position="251"/>
        <end position="282"/>
    </location>
</feature>
<gene>
    <name evidence="4" type="ORF">VSDG_08185</name>
</gene>
<evidence type="ECO:0000259" key="3">
    <source>
        <dbReference type="PROSITE" id="PS51719"/>
    </source>
</evidence>
<dbReference type="PROSITE" id="PS00675">
    <property type="entry name" value="SIGMA54_INTERACT_1"/>
    <property type="match status" value="1"/>
</dbReference>
<keyword evidence="1" id="KW-0547">Nucleotide-binding</keyword>
<dbReference type="InterPro" id="IPR046707">
    <property type="entry name" value="DUF6780"/>
</dbReference>
<dbReference type="Pfam" id="PF00735">
    <property type="entry name" value="Septin"/>
    <property type="match status" value="1"/>
</dbReference>
<dbReference type="PROSITE" id="PS51719">
    <property type="entry name" value="G_SEPTIN"/>
    <property type="match status" value="1"/>
</dbReference>
<dbReference type="InterPro" id="IPR027417">
    <property type="entry name" value="P-loop_NTPase"/>
</dbReference>
<feature type="domain" description="Septin-type G" evidence="3">
    <location>
        <begin position="213"/>
        <end position="518"/>
    </location>
</feature>
<dbReference type="InterPro" id="IPR030379">
    <property type="entry name" value="G_SEPTIN_dom"/>
</dbReference>
<sequence>MRPFPGDMPPAPPRRPRGASDNDDLRTAFQHPAGPQMTTYFMGDESVVDAALEQSLAGFATGRRDHRKQHGAAPPSEQAPGNPSKHGSLGHDRESSAASDISEADTHADDISLVSEPTSIRANTAAPTNLSQPMTPLMLATPGPASAISGISSRRNSLTASLSDEIGSQALTMSLELEPEQSSGMMDSGCAPQLVMPSIKMPSRRPFTDEGKRIGRLKVLVAGDSGVGKTALIKAMVQSCKHIVHVDPIVPQSTLPGQRSSPRRGRSKSSKNFNPTGQTSEIFASTKPYPEWWSDLDDSRLLKRRKSMGDFVLDRNICFIDTPGYSDGASSMDMIAPVIRYVESHFEKVQSNATPDPEILNMLGGDGGNQVDVVFYLIQNKSKPADLKYLQLLAPLTNVIPLLAQSDTMTPEAIAQSKARIRSEMMEAGIRPFSFNTPSARLYGDLEPAYPYAVSSTAGSDHDIMDASLLMSPDYVQPLVQSELVTLVEQVFCENGASWLRHAAAKKYLQWKADRPPAPQEVYKPLNMPGGPSMSLVAAGRLTSPLGATSQYSLARIADHTQREERLAQIRLANWASDLQRSLTNERARYEALARGERAIWLTEKLNECVQDGSLVPVGGRDWDRDRSVSRLREKIKRKLTRSRSQSASTTMQHQDPLGLLQVAADLKANSWVALEVLGGVGVLGGVAVWVSRQGWHVSAAGWAAEQWYELWNGDK</sequence>
<accession>A0A423VHB0</accession>
<comment type="caution">
    <text evidence="4">The sequence shown here is derived from an EMBL/GenBank/DDBJ whole genome shotgun (WGS) entry which is preliminary data.</text>
</comment>
<protein>
    <recommendedName>
        <fullName evidence="3">Septin-type G domain-containing protein</fullName>
    </recommendedName>
</protein>
<name>A0A423VHB0_CYTCH</name>
<reference evidence="4 5" key="1">
    <citation type="submission" date="2015-09" db="EMBL/GenBank/DDBJ databases">
        <title>Host preference determinants of Valsa canker pathogens revealed by comparative genomics.</title>
        <authorList>
            <person name="Yin Z."/>
            <person name="Huang L."/>
        </authorList>
    </citation>
    <scope>NUCLEOTIDE SEQUENCE [LARGE SCALE GENOMIC DNA]</scope>
    <source>
        <strain evidence="4 5">YSFL</strain>
    </source>
</reference>